<dbReference type="Gene3D" id="3.20.20.190">
    <property type="entry name" value="Phosphatidylinositol (PI) phosphodiesterase"/>
    <property type="match status" value="1"/>
</dbReference>
<evidence type="ECO:0000313" key="2">
    <source>
        <dbReference type="EMBL" id="HJD30424.1"/>
    </source>
</evidence>
<dbReference type="GO" id="GO:0006629">
    <property type="term" value="P:lipid metabolic process"/>
    <property type="evidence" value="ECO:0007669"/>
    <property type="project" value="InterPro"/>
</dbReference>
<dbReference type="GO" id="GO:0008081">
    <property type="term" value="F:phosphoric diester hydrolase activity"/>
    <property type="evidence" value="ECO:0007669"/>
    <property type="project" value="InterPro"/>
</dbReference>
<protein>
    <recommendedName>
        <fullName evidence="1">GP-PDE domain-containing protein</fullName>
    </recommendedName>
</protein>
<dbReference type="SUPFAM" id="SSF51695">
    <property type="entry name" value="PLC-like phosphodiesterases"/>
    <property type="match status" value="1"/>
</dbReference>
<dbReference type="Pfam" id="PF03009">
    <property type="entry name" value="GDPD"/>
    <property type="match status" value="1"/>
</dbReference>
<dbReference type="PANTHER" id="PTHR46211:SF14">
    <property type="entry name" value="GLYCEROPHOSPHODIESTER PHOSPHODIESTERASE"/>
    <property type="match status" value="1"/>
</dbReference>
<dbReference type="EMBL" id="DWUW01000015">
    <property type="protein sequence ID" value="HJD30424.1"/>
    <property type="molecule type" value="Genomic_DNA"/>
</dbReference>
<dbReference type="PANTHER" id="PTHR46211">
    <property type="entry name" value="GLYCEROPHOSPHORYL DIESTER PHOSPHODIESTERASE"/>
    <property type="match status" value="1"/>
</dbReference>
<organism evidence="2 3">
    <name type="scientific">Candidatus Eisenbergiella stercorigallinarum</name>
    <dbReference type="NCBI Taxonomy" id="2838557"/>
    <lineage>
        <taxon>Bacteria</taxon>
        <taxon>Bacillati</taxon>
        <taxon>Bacillota</taxon>
        <taxon>Clostridia</taxon>
        <taxon>Lachnospirales</taxon>
        <taxon>Lachnospiraceae</taxon>
        <taxon>Eisenbergiella</taxon>
    </lineage>
</organism>
<evidence type="ECO:0000313" key="3">
    <source>
        <dbReference type="Proteomes" id="UP000823851"/>
    </source>
</evidence>
<evidence type="ECO:0000259" key="1">
    <source>
        <dbReference type="PROSITE" id="PS51704"/>
    </source>
</evidence>
<reference evidence="2" key="1">
    <citation type="journal article" date="2021" name="PeerJ">
        <title>Extensive microbial diversity within the chicken gut microbiome revealed by metagenomics and culture.</title>
        <authorList>
            <person name="Gilroy R."/>
            <person name="Ravi A."/>
            <person name="Getino M."/>
            <person name="Pursley I."/>
            <person name="Horton D.L."/>
            <person name="Alikhan N.F."/>
            <person name="Baker D."/>
            <person name="Gharbi K."/>
            <person name="Hall N."/>
            <person name="Watson M."/>
            <person name="Adriaenssens E.M."/>
            <person name="Foster-Nyarko E."/>
            <person name="Jarju S."/>
            <person name="Secka A."/>
            <person name="Antonio M."/>
            <person name="Oren A."/>
            <person name="Chaudhuri R.R."/>
            <person name="La Ragione R."/>
            <person name="Hildebrand F."/>
            <person name="Pallen M.J."/>
        </authorList>
    </citation>
    <scope>NUCLEOTIDE SEQUENCE</scope>
    <source>
        <strain evidence="2">ChiHjej8B7-25341</strain>
    </source>
</reference>
<feature type="domain" description="GP-PDE" evidence="1">
    <location>
        <begin position="6"/>
        <end position="276"/>
    </location>
</feature>
<sequence>MNRNQVLIMAHRGASFHAPENTRAAFLKAYELAADGIETDLQLTADGEIVIHHNYYIDNTSNGRGAIALMRTEELKKYDFGSYKGAAFAGERILTLQELLPILKDMEIINLELKSHLDKQVDFAGKVLEAVRESGLADRVIYSSFDARLLGELKKKDASCRVGLLTFHQKMQGLLREFSAVFASKYPVQDVKTLLERAGETKTLTELVDSLPYRPDYLHPDYHSVLEDPALVGEMHARGIGVNPYTCDDPEEMRALAQAGCDGIITNRPDLAARSVRGDFAGR</sequence>
<dbReference type="Proteomes" id="UP000823851">
    <property type="component" value="Unassembled WGS sequence"/>
</dbReference>
<dbReference type="InterPro" id="IPR017946">
    <property type="entry name" value="PLC-like_Pdiesterase_TIM-brl"/>
</dbReference>
<reference evidence="2" key="2">
    <citation type="submission" date="2021-04" db="EMBL/GenBank/DDBJ databases">
        <authorList>
            <person name="Gilroy R."/>
        </authorList>
    </citation>
    <scope>NUCLEOTIDE SEQUENCE</scope>
    <source>
        <strain evidence="2">ChiHjej8B7-25341</strain>
    </source>
</reference>
<gene>
    <name evidence="2" type="ORF">H9912_00620</name>
</gene>
<comment type="caution">
    <text evidence="2">The sequence shown here is derived from an EMBL/GenBank/DDBJ whole genome shotgun (WGS) entry which is preliminary data.</text>
</comment>
<dbReference type="AlphaFoldDB" id="A0A9D2QVI0"/>
<proteinExistence type="predicted"/>
<dbReference type="PROSITE" id="PS51704">
    <property type="entry name" value="GP_PDE"/>
    <property type="match status" value="1"/>
</dbReference>
<accession>A0A9D2QVI0</accession>
<name>A0A9D2QVI0_9FIRM</name>
<dbReference type="InterPro" id="IPR030395">
    <property type="entry name" value="GP_PDE_dom"/>
</dbReference>